<comment type="subcellular location">
    <subcellularLocation>
        <location evidence="1">Mitochondrion membrane</location>
    </subcellularLocation>
</comment>
<dbReference type="WBParaSite" id="ASIM_0001423401-mRNA-1">
    <property type="protein sequence ID" value="ASIM_0001423401-mRNA-1"/>
    <property type="gene ID" value="ASIM_0001423401"/>
</dbReference>
<keyword evidence="6" id="KW-0406">Ion transport</keyword>
<keyword evidence="10" id="KW-0812">Transmembrane</keyword>
<evidence type="ECO:0000313" key="11">
    <source>
        <dbReference type="EMBL" id="VDK50296.1"/>
    </source>
</evidence>
<reference evidence="11 12" key="2">
    <citation type="submission" date="2018-11" db="EMBL/GenBank/DDBJ databases">
        <authorList>
            <consortium name="Pathogen Informatics"/>
        </authorList>
    </citation>
    <scope>NUCLEOTIDE SEQUENCE [LARGE SCALE GENOMIC DNA]</scope>
</reference>
<evidence type="ECO:0000256" key="8">
    <source>
        <dbReference type="ARBA" id="ARBA00023136"/>
    </source>
</evidence>
<dbReference type="InterPro" id="IPR006808">
    <property type="entry name" value="ATP_synth_F0_gsu_mt"/>
</dbReference>
<evidence type="ECO:0000256" key="6">
    <source>
        <dbReference type="ARBA" id="ARBA00023065"/>
    </source>
</evidence>
<evidence type="ECO:0000256" key="7">
    <source>
        <dbReference type="ARBA" id="ARBA00023128"/>
    </source>
</evidence>
<organism evidence="13">
    <name type="scientific">Anisakis simplex</name>
    <name type="common">Herring worm</name>
    <dbReference type="NCBI Taxonomy" id="6269"/>
    <lineage>
        <taxon>Eukaryota</taxon>
        <taxon>Metazoa</taxon>
        <taxon>Ecdysozoa</taxon>
        <taxon>Nematoda</taxon>
        <taxon>Chromadorea</taxon>
        <taxon>Rhabditida</taxon>
        <taxon>Spirurina</taxon>
        <taxon>Ascaridomorpha</taxon>
        <taxon>Ascaridoidea</taxon>
        <taxon>Anisakidae</taxon>
        <taxon>Anisakis</taxon>
        <taxon>Anisakis simplex complex</taxon>
    </lineage>
</organism>
<dbReference type="GO" id="GO:0045259">
    <property type="term" value="C:proton-transporting ATP synthase complex"/>
    <property type="evidence" value="ECO:0007669"/>
    <property type="project" value="UniProtKB-KW"/>
</dbReference>
<accession>A0A0M3K0A5</accession>
<keyword evidence="9" id="KW-0066">ATP synthesis</keyword>
<evidence type="ECO:0000313" key="12">
    <source>
        <dbReference type="Proteomes" id="UP000267096"/>
    </source>
</evidence>
<dbReference type="PANTHER" id="PTHR12386">
    <property type="entry name" value="ATP SYNTHASE SUBUNIT"/>
    <property type="match status" value="1"/>
</dbReference>
<keyword evidence="4" id="KW-0138">CF(0)</keyword>
<protein>
    <submittedName>
        <fullName evidence="13">ATP synthase subunit g, mitochondrial</fullName>
    </submittedName>
</protein>
<sequence>MTTPRKLNMLERLANMAGHIYRHQARQFPRRFTILKEVAKKELAPPTPKEWPLVVNEFKQLMNAINTKAYKNLTVREAMVYSAVFMEVIFWFFVGEMIGRRYICGYLVPATYVSKETRKLASQMEIEDKHNF</sequence>
<evidence type="ECO:0000256" key="9">
    <source>
        <dbReference type="ARBA" id="ARBA00023310"/>
    </source>
</evidence>
<feature type="transmembrane region" description="Helical" evidence="10">
    <location>
        <begin position="78"/>
        <end position="94"/>
    </location>
</feature>
<keyword evidence="5" id="KW-0375">Hydrogen ion transport</keyword>
<keyword evidence="3" id="KW-0813">Transport</keyword>
<reference evidence="13" key="1">
    <citation type="submission" date="2017-02" db="UniProtKB">
        <authorList>
            <consortium name="WormBaseParasite"/>
        </authorList>
    </citation>
    <scope>IDENTIFICATION</scope>
</reference>
<evidence type="ECO:0000256" key="4">
    <source>
        <dbReference type="ARBA" id="ARBA00022547"/>
    </source>
</evidence>
<dbReference type="Pfam" id="PF04718">
    <property type="entry name" value="ATP-synt_G"/>
    <property type="match status" value="1"/>
</dbReference>
<proteinExistence type="inferred from homology"/>
<evidence type="ECO:0000256" key="10">
    <source>
        <dbReference type="SAM" id="Phobius"/>
    </source>
</evidence>
<name>A0A0M3K0A5_ANISI</name>
<keyword evidence="7" id="KW-0496">Mitochondrion</keyword>
<evidence type="ECO:0000313" key="13">
    <source>
        <dbReference type="WBParaSite" id="ASIM_0001423401-mRNA-1"/>
    </source>
</evidence>
<keyword evidence="12" id="KW-1185">Reference proteome</keyword>
<dbReference type="GO" id="GO:0015986">
    <property type="term" value="P:proton motive force-driven ATP synthesis"/>
    <property type="evidence" value="ECO:0007669"/>
    <property type="project" value="InterPro"/>
</dbReference>
<dbReference type="GO" id="GO:0031966">
    <property type="term" value="C:mitochondrial membrane"/>
    <property type="evidence" value="ECO:0007669"/>
    <property type="project" value="UniProtKB-SubCell"/>
</dbReference>
<gene>
    <name evidence="11" type="ORF">ASIM_LOCUS13662</name>
</gene>
<keyword evidence="10" id="KW-1133">Transmembrane helix</keyword>
<comment type="similarity">
    <text evidence="2">Belongs to the ATPase g subunit family.</text>
</comment>
<evidence type="ECO:0000256" key="1">
    <source>
        <dbReference type="ARBA" id="ARBA00004325"/>
    </source>
</evidence>
<evidence type="ECO:0000256" key="5">
    <source>
        <dbReference type="ARBA" id="ARBA00022781"/>
    </source>
</evidence>
<dbReference type="GO" id="GO:0015078">
    <property type="term" value="F:proton transmembrane transporter activity"/>
    <property type="evidence" value="ECO:0007669"/>
    <property type="project" value="InterPro"/>
</dbReference>
<evidence type="ECO:0000256" key="2">
    <source>
        <dbReference type="ARBA" id="ARBA00005699"/>
    </source>
</evidence>
<keyword evidence="8 10" id="KW-0472">Membrane</keyword>
<dbReference type="Proteomes" id="UP000267096">
    <property type="component" value="Unassembled WGS sequence"/>
</dbReference>
<dbReference type="AlphaFoldDB" id="A0A0M3K0A5"/>
<dbReference type="EMBL" id="UYRR01031461">
    <property type="protein sequence ID" value="VDK50296.1"/>
    <property type="molecule type" value="Genomic_DNA"/>
</dbReference>
<dbReference type="OrthoDB" id="437at2759"/>
<evidence type="ECO:0000256" key="3">
    <source>
        <dbReference type="ARBA" id="ARBA00022448"/>
    </source>
</evidence>